<evidence type="ECO:0000256" key="1">
    <source>
        <dbReference type="SAM" id="MobiDB-lite"/>
    </source>
</evidence>
<feature type="signal peptide" evidence="2">
    <location>
        <begin position="1"/>
        <end position="22"/>
    </location>
</feature>
<dbReference type="PROSITE" id="PS51257">
    <property type="entry name" value="PROKAR_LIPOPROTEIN"/>
    <property type="match status" value="1"/>
</dbReference>
<gene>
    <name evidence="3" type="ORF">LVJ94_08190</name>
</gene>
<evidence type="ECO:0000313" key="3">
    <source>
        <dbReference type="EMBL" id="WXB07213.1"/>
    </source>
</evidence>
<evidence type="ECO:0000256" key="2">
    <source>
        <dbReference type="SAM" id="SignalP"/>
    </source>
</evidence>
<evidence type="ECO:0008006" key="5">
    <source>
        <dbReference type="Google" id="ProtNLM"/>
    </source>
</evidence>
<dbReference type="RefSeq" id="WP_394836873.1">
    <property type="nucleotide sequence ID" value="NZ_CP089929.1"/>
</dbReference>
<accession>A0ABZ2LBB6</accession>
<dbReference type="EMBL" id="CP089983">
    <property type="protein sequence ID" value="WXB07213.1"/>
    <property type="molecule type" value="Genomic_DNA"/>
</dbReference>
<evidence type="ECO:0000313" key="4">
    <source>
        <dbReference type="Proteomes" id="UP001374803"/>
    </source>
</evidence>
<reference evidence="3" key="1">
    <citation type="submission" date="2021-12" db="EMBL/GenBank/DDBJ databases">
        <title>Discovery of the Pendulisporaceae a myxobacterial family with distinct sporulation behavior and unique specialized metabolism.</title>
        <authorList>
            <person name="Garcia R."/>
            <person name="Popoff A."/>
            <person name="Bader C.D."/>
            <person name="Loehr J."/>
            <person name="Walesch S."/>
            <person name="Walt C."/>
            <person name="Boldt J."/>
            <person name="Bunk B."/>
            <person name="Haeckl F.J.F.P.J."/>
            <person name="Gunesch A.P."/>
            <person name="Birkelbach J."/>
            <person name="Nuebel U."/>
            <person name="Pietschmann T."/>
            <person name="Bach T."/>
            <person name="Mueller R."/>
        </authorList>
    </citation>
    <scope>NUCLEOTIDE SEQUENCE</scope>
    <source>
        <strain evidence="3">MSr11367</strain>
    </source>
</reference>
<organism evidence="3 4">
    <name type="scientific">Pendulispora rubella</name>
    <dbReference type="NCBI Taxonomy" id="2741070"/>
    <lineage>
        <taxon>Bacteria</taxon>
        <taxon>Pseudomonadati</taxon>
        <taxon>Myxococcota</taxon>
        <taxon>Myxococcia</taxon>
        <taxon>Myxococcales</taxon>
        <taxon>Sorangiineae</taxon>
        <taxon>Pendulisporaceae</taxon>
        <taxon>Pendulispora</taxon>
    </lineage>
</organism>
<proteinExistence type="predicted"/>
<keyword evidence="2" id="KW-0732">Signal</keyword>
<feature type="region of interest" description="Disordered" evidence="1">
    <location>
        <begin position="33"/>
        <end position="72"/>
    </location>
</feature>
<protein>
    <recommendedName>
        <fullName evidence="5">Secreted protein</fullName>
    </recommendedName>
</protein>
<name>A0ABZ2LBB6_9BACT</name>
<dbReference type="Proteomes" id="UP001374803">
    <property type="component" value="Chromosome"/>
</dbReference>
<sequence length="194" mass="19987">MRRQMWVRVASVFATLVAGSFAIMTGCLPDQERTSYGPAEGGKRQFPAPEPGNGAPAGDGGTPDPGQICGSSGPIDAGPCRVSWKTQIFPSLAATGSLGCGKTSCHNAGGTSPTISAENATDAWNQLVAHSFSKDPKKDKKYINPCSVDPDDSAILCDLDGQKTCGKGMPPGSGGSPDDVKNITDWVKCGSPNN</sequence>
<keyword evidence="4" id="KW-1185">Reference proteome</keyword>
<feature type="chain" id="PRO_5046370908" description="Secreted protein" evidence="2">
    <location>
        <begin position="23"/>
        <end position="194"/>
    </location>
</feature>